<gene>
    <name evidence="1" type="ORF">MGAL_10B001730</name>
</gene>
<keyword evidence="2" id="KW-1185">Reference proteome</keyword>
<name>A0A8B6DRD3_MYTGA</name>
<organism evidence="1 2">
    <name type="scientific">Mytilus galloprovincialis</name>
    <name type="common">Mediterranean mussel</name>
    <dbReference type="NCBI Taxonomy" id="29158"/>
    <lineage>
        <taxon>Eukaryota</taxon>
        <taxon>Metazoa</taxon>
        <taxon>Spiralia</taxon>
        <taxon>Lophotrochozoa</taxon>
        <taxon>Mollusca</taxon>
        <taxon>Bivalvia</taxon>
        <taxon>Autobranchia</taxon>
        <taxon>Pteriomorphia</taxon>
        <taxon>Mytilida</taxon>
        <taxon>Mytiloidea</taxon>
        <taxon>Mytilidae</taxon>
        <taxon>Mytilinae</taxon>
        <taxon>Mytilus</taxon>
    </lineage>
</organism>
<reference evidence="1" key="1">
    <citation type="submission" date="2018-11" db="EMBL/GenBank/DDBJ databases">
        <authorList>
            <person name="Alioto T."/>
            <person name="Alioto T."/>
        </authorList>
    </citation>
    <scope>NUCLEOTIDE SEQUENCE</scope>
</reference>
<sequence length="66" mass="7088">GSKNTATGAMHSARASHFLRMPSEISIDTEENVSKDFLSRSQVTKLIKQVDTIASDISNDTSSFAG</sequence>
<accession>A0A8B6DRD3</accession>
<feature type="non-terminal residue" evidence="1">
    <location>
        <position position="1"/>
    </location>
</feature>
<dbReference type="Proteomes" id="UP000596742">
    <property type="component" value="Unassembled WGS sequence"/>
</dbReference>
<dbReference type="EMBL" id="UYJE01003818">
    <property type="protein sequence ID" value="VDI22643.1"/>
    <property type="molecule type" value="Genomic_DNA"/>
</dbReference>
<protein>
    <submittedName>
        <fullName evidence="1">Uncharacterized protein</fullName>
    </submittedName>
</protein>
<evidence type="ECO:0000313" key="2">
    <source>
        <dbReference type="Proteomes" id="UP000596742"/>
    </source>
</evidence>
<comment type="caution">
    <text evidence="1">The sequence shown here is derived from an EMBL/GenBank/DDBJ whole genome shotgun (WGS) entry which is preliminary data.</text>
</comment>
<evidence type="ECO:0000313" key="1">
    <source>
        <dbReference type="EMBL" id="VDI22643.1"/>
    </source>
</evidence>
<dbReference type="AlphaFoldDB" id="A0A8B6DRD3"/>
<proteinExistence type="predicted"/>